<evidence type="ECO:0000313" key="8">
    <source>
        <dbReference type="Proteomes" id="UP000694865"/>
    </source>
</evidence>
<proteinExistence type="predicted"/>
<feature type="region of interest" description="Disordered" evidence="5">
    <location>
        <begin position="101"/>
        <end position="123"/>
    </location>
</feature>
<feature type="region of interest" description="Disordered" evidence="5">
    <location>
        <begin position="455"/>
        <end position="482"/>
    </location>
</feature>
<evidence type="ECO:0000256" key="5">
    <source>
        <dbReference type="SAM" id="MobiDB-lite"/>
    </source>
</evidence>
<keyword evidence="8" id="KW-1185">Reference proteome</keyword>
<sequence>MTSKKKKGFHVDESELLCKNGCGYYGNPGWQGFCSKCYREVYQKAKDAQLESDSLRKQRLAALQGPAVTANGETTLKFNKFEEKRKQHQAPKAKTVKTLFKKGSASPNKEVPHPWTGKRQPSIESEKAASDFIEFLNTLRKPAAQDITKQCKALIDRLQDQYELSVEEQSDIVQDFYQNMGERLQTHSAFKGASAEQYETMMEHMEKYMITRLYKILFCPPTCDDEQKDLAIQNRIRRLHWISAEMLDADIDSTKPSVIDYIEKAQTDIIEMNSGRSPIDKLLCIVRCSKNIFQVLNISRGQPASADDFLPVLIYIVLKANPPQLHSNIQYITRFANPNKLNQGEVGYYFTNLCCAVTFIENLDAQSLSMSQEEYDSYMSGEVIPAGTKFGEPICEGLRLMYANLATLDELRIRQDRLRENALSLQQEIKDFRDSVVKTVQDVLTTKPFIIQQPRMPANLDEENAAESSLLPPPLKPEVVAK</sequence>
<evidence type="ECO:0000259" key="6">
    <source>
        <dbReference type="PROSITE" id="PS51036"/>
    </source>
</evidence>
<dbReference type="Gene3D" id="1.10.246.120">
    <property type="match status" value="1"/>
</dbReference>
<dbReference type="InterPro" id="IPR037191">
    <property type="entry name" value="VPS9_dom_sf"/>
</dbReference>
<dbReference type="PANTHER" id="PTHR23101:SF122">
    <property type="entry name" value="RABAPTIN-5-ASSOCIATED EXCHANGE FACTOR FOR RAB5"/>
    <property type="match status" value="1"/>
</dbReference>
<evidence type="ECO:0000256" key="2">
    <source>
        <dbReference type="ARBA" id="ARBA00022771"/>
    </source>
</evidence>
<keyword evidence="3" id="KW-0862">Zinc</keyword>
<keyword evidence="4" id="KW-0175">Coiled coil</keyword>
<dbReference type="GeneID" id="100370128"/>
<dbReference type="Pfam" id="PF18151">
    <property type="entry name" value="DUF5601"/>
    <property type="match status" value="1"/>
</dbReference>
<feature type="coiled-coil region" evidence="4">
    <location>
        <begin position="408"/>
        <end position="435"/>
    </location>
</feature>
<dbReference type="InterPro" id="IPR045046">
    <property type="entry name" value="Vps9-like"/>
</dbReference>
<dbReference type="RefSeq" id="XP_002739424.1">
    <property type="nucleotide sequence ID" value="XM_002739378.2"/>
</dbReference>
<dbReference type="SUPFAM" id="SSF57716">
    <property type="entry name" value="Glucocorticoid receptor-like (DNA-binding domain)"/>
    <property type="match status" value="1"/>
</dbReference>
<reference evidence="9" key="1">
    <citation type="submission" date="2025-08" db="UniProtKB">
        <authorList>
            <consortium name="RefSeq"/>
        </authorList>
    </citation>
    <scope>IDENTIFICATION</scope>
    <source>
        <tissue evidence="9">Testes</tissue>
    </source>
</reference>
<dbReference type="PANTHER" id="PTHR23101">
    <property type="entry name" value="RAB GDP/GTP EXCHANGE FACTOR"/>
    <property type="match status" value="1"/>
</dbReference>
<dbReference type="SUPFAM" id="SSF109993">
    <property type="entry name" value="VPS9 domain"/>
    <property type="match status" value="1"/>
</dbReference>
<evidence type="ECO:0000256" key="1">
    <source>
        <dbReference type="ARBA" id="ARBA00022723"/>
    </source>
</evidence>
<name>A0ABM0GXC5_SACKO</name>
<dbReference type="SMART" id="SM00259">
    <property type="entry name" value="ZnF_A20"/>
    <property type="match status" value="1"/>
</dbReference>
<dbReference type="Pfam" id="PF02204">
    <property type="entry name" value="VPS9"/>
    <property type="match status" value="1"/>
</dbReference>
<organism evidence="8 9">
    <name type="scientific">Saccoglossus kowalevskii</name>
    <name type="common">Acorn worm</name>
    <dbReference type="NCBI Taxonomy" id="10224"/>
    <lineage>
        <taxon>Eukaryota</taxon>
        <taxon>Metazoa</taxon>
        <taxon>Hemichordata</taxon>
        <taxon>Enteropneusta</taxon>
        <taxon>Harrimaniidae</taxon>
        <taxon>Saccoglossus</taxon>
    </lineage>
</organism>
<gene>
    <name evidence="9" type="primary">LOC100370128</name>
</gene>
<evidence type="ECO:0000256" key="3">
    <source>
        <dbReference type="ARBA" id="ARBA00022833"/>
    </source>
</evidence>
<dbReference type="InterPro" id="IPR041545">
    <property type="entry name" value="DUF5601"/>
</dbReference>
<dbReference type="Gene3D" id="1.20.1050.80">
    <property type="entry name" value="VPS9 domain"/>
    <property type="match status" value="1"/>
</dbReference>
<keyword evidence="2" id="KW-0863">Zinc-finger</keyword>
<feature type="domain" description="A20-type" evidence="6">
    <location>
        <begin position="12"/>
        <end position="46"/>
    </location>
</feature>
<dbReference type="Proteomes" id="UP000694865">
    <property type="component" value="Unplaced"/>
</dbReference>
<dbReference type="SMART" id="SM00167">
    <property type="entry name" value="VPS9"/>
    <property type="match status" value="1"/>
</dbReference>
<evidence type="ECO:0000256" key="4">
    <source>
        <dbReference type="SAM" id="Coils"/>
    </source>
</evidence>
<protein>
    <submittedName>
        <fullName evidence="9">Rab5 GDP/GTP exchange factor-like</fullName>
    </submittedName>
</protein>
<feature type="domain" description="VPS9" evidence="7">
    <location>
        <begin position="226"/>
        <end position="369"/>
    </location>
</feature>
<dbReference type="Gene3D" id="1.20.5.4770">
    <property type="match status" value="1"/>
</dbReference>
<accession>A0ABM0GXC5</accession>
<evidence type="ECO:0000313" key="9">
    <source>
        <dbReference type="RefSeq" id="XP_002739424.1"/>
    </source>
</evidence>
<dbReference type="InterPro" id="IPR003123">
    <property type="entry name" value="VPS9"/>
</dbReference>
<keyword evidence="1" id="KW-0479">Metal-binding</keyword>
<dbReference type="PROSITE" id="PS51205">
    <property type="entry name" value="VPS9"/>
    <property type="match status" value="1"/>
</dbReference>
<evidence type="ECO:0000259" key="7">
    <source>
        <dbReference type="PROSITE" id="PS51205"/>
    </source>
</evidence>
<dbReference type="PROSITE" id="PS51036">
    <property type="entry name" value="ZF_A20"/>
    <property type="match status" value="1"/>
</dbReference>
<dbReference type="InterPro" id="IPR002653">
    <property type="entry name" value="Znf_A20"/>
</dbReference>
<dbReference type="Pfam" id="PF01754">
    <property type="entry name" value="zf-A20"/>
    <property type="match status" value="1"/>
</dbReference>